<dbReference type="PANTHER" id="PTHR21503">
    <property type="entry name" value="F-BOX-CONTAINING HYPOTHETICAL PROTEIN C.ELEGANS"/>
    <property type="match status" value="1"/>
</dbReference>
<dbReference type="HOGENOM" id="CLU_028840_3_1_1"/>
<feature type="domain" description="F-box" evidence="1">
    <location>
        <begin position="6"/>
        <end position="52"/>
    </location>
</feature>
<gene>
    <name evidence="2" type="ORF">CRE_09814</name>
</gene>
<dbReference type="EMBL" id="DS268609">
    <property type="protein sequence ID" value="EFO93983.1"/>
    <property type="molecule type" value="Genomic_DNA"/>
</dbReference>
<organism evidence="3">
    <name type="scientific">Caenorhabditis remanei</name>
    <name type="common">Caenorhabditis vulgaris</name>
    <dbReference type="NCBI Taxonomy" id="31234"/>
    <lineage>
        <taxon>Eukaryota</taxon>
        <taxon>Metazoa</taxon>
        <taxon>Ecdysozoa</taxon>
        <taxon>Nematoda</taxon>
        <taxon>Chromadorea</taxon>
        <taxon>Rhabditida</taxon>
        <taxon>Rhabditina</taxon>
        <taxon>Rhabditomorpha</taxon>
        <taxon>Rhabditoidea</taxon>
        <taxon>Rhabditidae</taxon>
        <taxon>Peloderinae</taxon>
        <taxon>Caenorhabditis</taxon>
    </lineage>
</organism>
<sequence>MNPPNPFPILHLPFLAIEEVFKAMHSFEIIKFSLITKRTKAVAMQMTFLPRYSIQLNIQSRNRLEVCVVGPKYRTICCYSFLSDEKMDGEVVESDRADCYEIYACKYSINPVEGWKQFCKHVLEIFKKQTVNVLTLYMDAFVDHNVSFIDFLKTNVKSVTECNLDQSDEKNNVDEHAAYFLKNITVTNELISFLHHKNAYFNGKFPKHLKKLFIKNSEWIGYEKLLEIDCEHVVLKQNRITNEEWNMFLKKWMAMETHSNLKNLEVNYRELEEFRALVLHDIPHEVVDGGVKRVIKTRCRETYEITGGVDIRRIDGKTATFFVYRDFHFAMNIH</sequence>
<evidence type="ECO:0000259" key="1">
    <source>
        <dbReference type="PROSITE" id="PS50181"/>
    </source>
</evidence>
<dbReference type="PROSITE" id="PS50181">
    <property type="entry name" value="FBOX"/>
    <property type="match status" value="1"/>
</dbReference>
<name>E3NDG4_CAERE</name>
<keyword evidence="3" id="KW-1185">Reference proteome</keyword>
<evidence type="ECO:0000313" key="2">
    <source>
        <dbReference type="EMBL" id="EFO93983.1"/>
    </source>
</evidence>
<protein>
    <recommendedName>
        <fullName evidence="1">F-box domain-containing protein</fullName>
    </recommendedName>
</protein>
<dbReference type="FunCoup" id="E3NDG4">
    <property type="interactions" value="412"/>
</dbReference>
<reference evidence="2" key="1">
    <citation type="submission" date="2007-07" db="EMBL/GenBank/DDBJ databases">
        <title>PCAP assembly of the Caenorhabditis remanei genome.</title>
        <authorList>
            <consortium name="The Caenorhabditis remanei Sequencing Consortium"/>
            <person name="Wilson R.K."/>
        </authorList>
    </citation>
    <scope>NUCLEOTIDE SEQUENCE [LARGE SCALE GENOMIC DNA]</scope>
    <source>
        <strain evidence="2">PB4641</strain>
    </source>
</reference>
<dbReference type="Pfam" id="PF07735">
    <property type="entry name" value="FBA_2"/>
    <property type="match status" value="1"/>
</dbReference>
<evidence type="ECO:0000313" key="3">
    <source>
        <dbReference type="Proteomes" id="UP000008281"/>
    </source>
</evidence>
<dbReference type="InterPro" id="IPR012885">
    <property type="entry name" value="F-box_Sdz-33"/>
</dbReference>
<accession>E3NDG4</accession>
<dbReference type="InterPro" id="IPR001810">
    <property type="entry name" value="F-box_dom"/>
</dbReference>
<dbReference type="PANTHER" id="PTHR21503:SF8">
    <property type="entry name" value="F-BOX ASSOCIATED DOMAIN-CONTAINING PROTEIN-RELATED"/>
    <property type="match status" value="1"/>
</dbReference>
<proteinExistence type="predicted"/>
<dbReference type="Proteomes" id="UP000008281">
    <property type="component" value="Unassembled WGS sequence"/>
</dbReference>
<dbReference type="AlphaFoldDB" id="E3NDG4"/>
<dbReference type="InParanoid" id="E3NDG4"/>